<feature type="compositionally biased region" description="Low complexity" evidence="2">
    <location>
        <begin position="279"/>
        <end position="295"/>
    </location>
</feature>
<dbReference type="SUPFAM" id="SSF52374">
    <property type="entry name" value="Nucleotidylyl transferase"/>
    <property type="match status" value="1"/>
</dbReference>
<dbReference type="InterPro" id="IPR008513">
    <property type="entry name" value="tRNA(Met)_cyd_acetate_ligase"/>
</dbReference>
<protein>
    <recommendedName>
        <fullName evidence="5">tRNA(Met) cytidine acetate ligase</fullName>
    </recommendedName>
</protein>
<evidence type="ECO:0008006" key="5">
    <source>
        <dbReference type="Google" id="ProtNLM"/>
    </source>
</evidence>
<evidence type="ECO:0000313" key="4">
    <source>
        <dbReference type="Proteomes" id="UP000029585"/>
    </source>
</evidence>
<dbReference type="HOGENOM" id="CLU_791557_0_0_9"/>
<evidence type="ECO:0000256" key="2">
    <source>
        <dbReference type="SAM" id="MobiDB-lite"/>
    </source>
</evidence>
<feature type="compositionally biased region" description="Gly residues" evidence="2">
    <location>
        <begin position="331"/>
        <end position="344"/>
    </location>
</feature>
<dbReference type="Pfam" id="PF05636">
    <property type="entry name" value="HIGH_NTase1"/>
    <property type="match status" value="1"/>
</dbReference>
<name>A0A096DBU5_FLAPL</name>
<proteinExistence type="predicted"/>
<feature type="region of interest" description="Disordered" evidence="2">
    <location>
        <begin position="273"/>
        <end position="350"/>
    </location>
</feature>
<evidence type="ECO:0000313" key="3">
    <source>
        <dbReference type="EMBL" id="KGF54999.1"/>
    </source>
</evidence>
<dbReference type="GO" id="GO:0008033">
    <property type="term" value="P:tRNA processing"/>
    <property type="evidence" value="ECO:0007669"/>
    <property type="project" value="UniProtKB-KW"/>
</dbReference>
<dbReference type="PANTHER" id="PTHR37825:SF1">
    <property type="entry name" value="TRNA(MET) CYTIDINE ACETATE LIGASE"/>
    <property type="match status" value="1"/>
</dbReference>
<feature type="compositionally biased region" description="Low complexity" evidence="2">
    <location>
        <begin position="304"/>
        <end position="322"/>
    </location>
</feature>
<dbReference type="EMBL" id="ADLO01000069">
    <property type="protein sequence ID" value="KGF54999.1"/>
    <property type="molecule type" value="Genomic_DNA"/>
</dbReference>
<dbReference type="AlphaFoldDB" id="A0A096DBU5"/>
<dbReference type="Proteomes" id="UP000029585">
    <property type="component" value="Unassembled WGS sequence"/>
</dbReference>
<keyword evidence="4" id="KW-1185">Reference proteome</keyword>
<gene>
    <name evidence="3" type="ORF">HMPREF9460_02355</name>
</gene>
<reference evidence="3 4" key="1">
    <citation type="submission" date="2011-08" db="EMBL/GenBank/DDBJ databases">
        <title>The Genome Sequence of Clostridium orbiscindens 1_3_50AFAA.</title>
        <authorList>
            <consortium name="The Broad Institute Genome Sequencing Platform"/>
            <person name="Earl A."/>
            <person name="Ward D."/>
            <person name="Feldgarden M."/>
            <person name="Gevers D."/>
            <person name="Daigneault M."/>
            <person name="Strauss J."/>
            <person name="Allen-Vercoe E."/>
            <person name="Young S.K."/>
            <person name="Zeng Q."/>
            <person name="Gargeya S."/>
            <person name="Fitzgerald M."/>
            <person name="Haas B."/>
            <person name="Abouelleil A."/>
            <person name="Alvarado L."/>
            <person name="Arachchi H.M."/>
            <person name="Berlin A."/>
            <person name="Brown A."/>
            <person name="Chapman S.B."/>
            <person name="Chen Z."/>
            <person name="Dunbar C."/>
            <person name="Freedman E."/>
            <person name="Gearin G."/>
            <person name="Gellesch M."/>
            <person name="Goldberg J."/>
            <person name="Griggs A."/>
            <person name="Gujja S."/>
            <person name="Heiman D."/>
            <person name="Howarth C."/>
            <person name="Larson L."/>
            <person name="Lui A."/>
            <person name="MacDonald P.J.P."/>
            <person name="Montmayeur A."/>
            <person name="Murphy C."/>
            <person name="Neiman D."/>
            <person name="Pearson M."/>
            <person name="Priest M."/>
            <person name="Roberts A."/>
            <person name="Saif S."/>
            <person name="Shea T."/>
            <person name="Shenoy N."/>
            <person name="Sisk P."/>
            <person name="Stolte C."/>
            <person name="Sykes S."/>
            <person name="Wortman J."/>
            <person name="Nusbaum C."/>
            <person name="Birren B."/>
        </authorList>
    </citation>
    <scope>NUCLEOTIDE SEQUENCE [LARGE SCALE GENOMIC DNA]</scope>
    <source>
        <strain evidence="3 4">1_3_50AFAA</strain>
    </source>
</reference>
<organism evidence="3 4">
    <name type="scientific">Flavonifractor plautii 1_3_50AFAA</name>
    <dbReference type="NCBI Taxonomy" id="742738"/>
    <lineage>
        <taxon>Bacteria</taxon>
        <taxon>Bacillati</taxon>
        <taxon>Bacillota</taxon>
        <taxon>Clostridia</taxon>
        <taxon>Eubacteriales</taxon>
        <taxon>Oscillospiraceae</taxon>
        <taxon>Flavonifractor</taxon>
    </lineage>
</organism>
<evidence type="ECO:0000256" key="1">
    <source>
        <dbReference type="ARBA" id="ARBA00022694"/>
    </source>
</evidence>
<dbReference type="PATRIC" id="fig|742738.3.peg.2425"/>
<dbReference type="eggNOG" id="COG1323">
    <property type="taxonomic scope" value="Bacteria"/>
</dbReference>
<keyword evidence="1" id="KW-0819">tRNA processing</keyword>
<sequence length="350" mass="35463">MATAGIVAEYNPFHRGHAWHIAWTRQTLGADTAVICVMSGHWVQRGECALTDKWSRAALALSGGADLVLELPTPWAMASAEAFARGAVGLLAATGVVDVLSFGSETGELAPLRAAAAALDGPDYPERLRAGLARGLSFPAARQAAVGADCLASPNDNLGVEYLRALPPGMEALTIPRRGAAHDGPAAGGFASASELRALLRAGRAVEADPYLPAPWSGETASMAHIDRAVLARLRMMDEADWAALPDGGVAEGLPARLARSARTADSLEDFLCPGQDQALPSRPAAAAGPGRLPGAAGGGAAPGGALCTGAGPQRPGAGAAAPHERDLCPSGGGQARPGQGSGWGRPRPL</sequence>
<dbReference type="InterPro" id="IPR014729">
    <property type="entry name" value="Rossmann-like_a/b/a_fold"/>
</dbReference>
<accession>A0A096DBU5</accession>
<dbReference type="PANTHER" id="PTHR37825">
    <property type="entry name" value="TRNA(MET) CYTIDINE ACETATE LIGASE"/>
    <property type="match status" value="1"/>
</dbReference>
<comment type="caution">
    <text evidence="3">The sequence shown here is derived from an EMBL/GenBank/DDBJ whole genome shotgun (WGS) entry which is preliminary data.</text>
</comment>
<dbReference type="Gene3D" id="3.40.50.620">
    <property type="entry name" value="HUPs"/>
    <property type="match status" value="1"/>
</dbReference>